<name>A0A7J9BJV0_GOSGO</name>
<feature type="coiled-coil region" evidence="3">
    <location>
        <begin position="261"/>
        <end position="320"/>
    </location>
</feature>
<dbReference type="AlphaFoldDB" id="A0A7J9BJV0"/>
<sequence length="360" mass="41767">MVQMVNKMEESSRWWWFDSHHDGSKRSQWLQSTLSGYKVFEIRDLTSWWSWQQYGIACPGLWILTLSRRLAHGALACTCGWPSVYRDPETEVPPDIVNFLTFPYFPLTSKCSFAAQLDSKTKAMLKLIEEDADSFAKRAEMYYKKRPELISLVEDFYRSHRLLAERYDQIKLDPGNRLVTTLGSPFSSMKYCHSEKTINLMDKLYDSSSETFESEDYAESEVDDPEHDETGEEVKDPKQDDKYEAGLVTKEGHVVKEDESSKVFGDELMKLREEIEKLKEENKIQKAQLIQKDEEKKEVIRQLSYAVQALKDENMELKKNMVKRPSPSKWSPFEFNKINGGLFGMLLNGSPLSRSTINAL</sequence>
<organism evidence="6 7">
    <name type="scientific">Gossypium gossypioides</name>
    <name type="common">Mexican cotton</name>
    <name type="synonym">Selera gossypioides</name>
    <dbReference type="NCBI Taxonomy" id="34282"/>
    <lineage>
        <taxon>Eukaryota</taxon>
        <taxon>Viridiplantae</taxon>
        <taxon>Streptophyta</taxon>
        <taxon>Embryophyta</taxon>
        <taxon>Tracheophyta</taxon>
        <taxon>Spermatophyta</taxon>
        <taxon>Magnoliopsida</taxon>
        <taxon>eudicotyledons</taxon>
        <taxon>Gunneridae</taxon>
        <taxon>Pentapetalae</taxon>
        <taxon>rosids</taxon>
        <taxon>malvids</taxon>
        <taxon>Malvales</taxon>
        <taxon>Malvaceae</taxon>
        <taxon>Malvoideae</taxon>
        <taxon>Gossypium</taxon>
    </lineage>
</organism>
<evidence type="ECO:0000256" key="3">
    <source>
        <dbReference type="SAM" id="Coils"/>
    </source>
</evidence>
<feature type="compositionally biased region" description="Acidic residues" evidence="4">
    <location>
        <begin position="212"/>
        <end position="231"/>
    </location>
</feature>
<evidence type="ECO:0000313" key="7">
    <source>
        <dbReference type="Proteomes" id="UP000593579"/>
    </source>
</evidence>
<comment type="similarity">
    <text evidence="2">Belongs to the NET family.</text>
</comment>
<dbReference type="InterPro" id="IPR051861">
    <property type="entry name" value="NET_actin-binding_domain"/>
</dbReference>
<feature type="domain" description="NAB" evidence="5">
    <location>
        <begin position="115"/>
        <end position="174"/>
    </location>
</feature>
<dbReference type="PANTHER" id="PTHR32258">
    <property type="entry name" value="PROTEIN NETWORKED 4A"/>
    <property type="match status" value="1"/>
</dbReference>
<dbReference type="GO" id="GO:0003779">
    <property type="term" value="F:actin binding"/>
    <property type="evidence" value="ECO:0007669"/>
    <property type="project" value="InterPro"/>
</dbReference>
<evidence type="ECO:0000256" key="4">
    <source>
        <dbReference type="SAM" id="MobiDB-lite"/>
    </source>
</evidence>
<comment type="caution">
    <text evidence="6">The sequence shown here is derived from an EMBL/GenBank/DDBJ whole genome shotgun (WGS) entry which is preliminary data.</text>
</comment>
<feature type="region of interest" description="Disordered" evidence="4">
    <location>
        <begin position="212"/>
        <end position="242"/>
    </location>
</feature>
<dbReference type="Proteomes" id="UP000593579">
    <property type="component" value="Unassembled WGS sequence"/>
</dbReference>
<dbReference type="InterPro" id="IPR011684">
    <property type="entry name" value="NAB"/>
</dbReference>
<evidence type="ECO:0000256" key="2">
    <source>
        <dbReference type="ARBA" id="ARBA00038006"/>
    </source>
</evidence>
<accession>A0A7J9BJV0</accession>
<dbReference type="PANTHER" id="PTHR32258:SF28">
    <property type="entry name" value="PROTEIN NETWORKED 3A-RELATED"/>
    <property type="match status" value="1"/>
</dbReference>
<feature type="compositionally biased region" description="Basic and acidic residues" evidence="4">
    <location>
        <begin position="232"/>
        <end position="242"/>
    </location>
</feature>
<dbReference type="PROSITE" id="PS51774">
    <property type="entry name" value="NAB"/>
    <property type="match status" value="1"/>
</dbReference>
<keyword evidence="7" id="KW-1185">Reference proteome</keyword>
<proteinExistence type="inferred from homology"/>
<dbReference type="OrthoDB" id="2019833at2759"/>
<gene>
    <name evidence="6" type="ORF">Gogos_010028</name>
</gene>
<evidence type="ECO:0000313" key="6">
    <source>
        <dbReference type="EMBL" id="MBA0736477.1"/>
    </source>
</evidence>
<protein>
    <recommendedName>
        <fullName evidence="5">NAB domain-containing protein</fullName>
    </recommendedName>
</protein>
<reference evidence="6 7" key="1">
    <citation type="journal article" date="2019" name="Genome Biol. Evol.">
        <title>Insights into the evolution of the New World diploid cottons (Gossypium, subgenus Houzingenia) based on genome sequencing.</title>
        <authorList>
            <person name="Grover C.E."/>
            <person name="Arick M.A. 2nd"/>
            <person name="Thrash A."/>
            <person name="Conover J.L."/>
            <person name="Sanders W.S."/>
            <person name="Peterson D.G."/>
            <person name="Frelichowski J.E."/>
            <person name="Scheffler J.A."/>
            <person name="Scheffler B.E."/>
            <person name="Wendel J.F."/>
        </authorList>
    </citation>
    <scope>NUCLEOTIDE SEQUENCE [LARGE SCALE GENOMIC DNA]</scope>
    <source>
        <strain evidence="6">5</strain>
        <tissue evidence="6">Leaf</tissue>
    </source>
</reference>
<dbReference type="GO" id="GO:0005774">
    <property type="term" value="C:vacuolar membrane"/>
    <property type="evidence" value="ECO:0007669"/>
    <property type="project" value="TreeGrafter"/>
</dbReference>
<evidence type="ECO:0000256" key="1">
    <source>
        <dbReference type="ARBA" id="ARBA00023054"/>
    </source>
</evidence>
<keyword evidence="1 3" id="KW-0175">Coiled coil</keyword>
<evidence type="ECO:0000259" key="5">
    <source>
        <dbReference type="PROSITE" id="PS51774"/>
    </source>
</evidence>
<dbReference type="Pfam" id="PF07765">
    <property type="entry name" value="KIP1"/>
    <property type="match status" value="1"/>
</dbReference>
<dbReference type="EMBL" id="JABEZY010000004">
    <property type="protein sequence ID" value="MBA0736477.1"/>
    <property type="molecule type" value="Genomic_DNA"/>
</dbReference>